<organism evidence="1 2">
    <name type="scientific">Kuenenia stuttgartiensis</name>
    <dbReference type="NCBI Taxonomy" id="174633"/>
    <lineage>
        <taxon>Bacteria</taxon>
        <taxon>Pseudomonadati</taxon>
        <taxon>Planctomycetota</taxon>
        <taxon>Candidatus Brocadiia</taxon>
        <taxon>Candidatus Brocadiales</taxon>
        <taxon>Candidatus Brocadiaceae</taxon>
        <taxon>Candidatus Kuenenia</taxon>
    </lineage>
</organism>
<gene>
    <name evidence="1" type="ORF">KsCSTR_46600</name>
</gene>
<proteinExistence type="predicted"/>
<accession>A0A6G7GWR8</accession>
<evidence type="ECO:0000313" key="2">
    <source>
        <dbReference type="Proteomes" id="UP000501926"/>
    </source>
</evidence>
<evidence type="ECO:0000313" key="1">
    <source>
        <dbReference type="EMBL" id="QII14038.1"/>
    </source>
</evidence>
<reference evidence="1 2" key="1">
    <citation type="submission" date="2020-02" db="EMBL/GenBank/DDBJ databases">
        <title>Newly sequenced genome of strain CSTR1 showed variability in Candidatus Kuenenia stuttgartiensis genomes.</title>
        <authorList>
            <person name="Ding C."/>
            <person name="Adrian L."/>
        </authorList>
    </citation>
    <scope>NUCLEOTIDE SEQUENCE [LARGE SCALE GENOMIC DNA]</scope>
    <source>
        <strain evidence="1 2">CSTR1</strain>
    </source>
</reference>
<protein>
    <submittedName>
        <fullName evidence="1">Uncharacterized protein</fullName>
    </submittedName>
</protein>
<dbReference type="Proteomes" id="UP000501926">
    <property type="component" value="Chromosome"/>
</dbReference>
<sequence>MRQTSILLGFFKKLNYYYLFDYKYFAQKCKEITFKVLTLKFH</sequence>
<name>A0A6G7GWR8_KUEST</name>
<dbReference type="EMBL" id="CP049055">
    <property type="protein sequence ID" value="QII14038.1"/>
    <property type="molecule type" value="Genomic_DNA"/>
</dbReference>
<dbReference type="AlphaFoldDB" id="A0A6G7GWR8"/>